<reference evidence="2" key="1">
    <citation type="submission" date="2016-10" db="EMBL/GenBank/DDBJ databases">
        <authorList>
            <person name="Varghese N."/>
            <person name="Submissions S."/>
        </authorList>
    </citation>
    <scope>NUCLEOTIDE SEQUENCE [LARGE SCALE GENOMIC DNA]</scope>
    <source>
        <strain evidence="2">DSM 3384</strain>
    </source>
</reference>
<protein>
    <submittedName>
        <fullName evidence="1">Transposase and inactivated derivatives</fullName>
    </submittedName>
</protein>
<dbReference type="Proteomes" id="UP000199608">
    <property type="component" value="Unassembled WGS sequence"/>
</dbReference>
<evidence type="ECO:0000313" key="1">
    <source>
        <dbReference type="EMBL" id="SDU63275.1"/>
    </source>
</evidence>
<sequence>MKRKNHSNKLKSKVALAAIKGNQTVNEIASEFGIHTSLVNRWKKEAIEALPLVFGNSQAKQTKETEIERDRLYQKVGQLQVELDWLKKNTGHL</sequence>
<organism evidence="1 2">
    <name type="scientific">Desulfobacula phenolica</name>
    <dbReference type="NCBI Taxonomy" id="90732"/>
    <lineage>
        <taxon>Bacteria</taxon>
        <taxon>Pseudomonadati</taxon>
        <taxon>Thermodesulfobacteriota</taxon>
        <taxon>Desulfobacteria</taxon>
        <taxon>Desulfobacterales</taxon>
        <taxon>Desulfobacteraceae</taxon>
        <taxon>Desulfobacula</taxon>
    </lineage>
</organism>
<evidence type="ECO:0000313" key="2">
    <source>
        <dbReference type="Proteomes" id="UP000199608"/>
    </source>
</evidence>
<accession>A0A1H2K4L9</accession>
<dbReference type="EMBL" id="FNLL01000020">
    <property type="protein sequence ID" value="SDU63275.1"/>
    <property type="molecule type" value="Genomic_DNA"/>
</dbReference>
<name>A0A1H2K4L9_9BACT</name>
<dbReference type="AlphaFoldDB" id="A0A1H2K4L9"/>
<gene>
    <name evidence="1" type="ORF">SAMN04487931_1205</name>
</gene>
<proteinExistence type="predicted"/>
<keyword evidence="2" id="KW-1185">Reference proteome</keyword>
<dbReference type="InterPro" id="IPR009057">
    <property type="entry name" value="Homeodomain-like_sf"/>
</dbReference>
<dbReference type="SUPFAM" id="SSF46689">
    <property type="entry name" value="Homeodomain-like"/>
    <property type="match status" value="1"/>
</dbReference>